<dbReference type="Proteomes" id="UP000596827">
    <property type="component" value="Unassembled WGS sequence"/>
</dbReference>
<keyword evidence="3" id="KW-0418">Kinase</keyword>
<accession>A0A923ME33</accession>
<gene>
    <name evidence="5" type="ORF">H8R02_27945</name>
</gene>
<dbReference type="GO" id="GO:0004674">
    <property type="term" value="F:protein serine/threonine kinase activity"/>
    <property type="evidence" value="ECO:0007669"/>
    <property type="project" value="TreeGrafter"/>
</dbReference>
<dbReference type="PANTHER" id="PTHR37419">
    <property type="entry name" value="SERINE/THREONINE-PROTEIN KINASE TOXIN HIPA"/>
    <property type="match status" value="1"/>
</dbReference>
<dbReference type="PANTHER" id="PTHR37419:SF8">
    <property type="entry name" value="TOXIN YJJJ"/>
    <property type="match status" value="1"/>
</dbReference>
<evidence type="ECO:0000259" key="4">
    <source>
        <dbReference type="Pfam" id="PF07804"/>
    </source>
</evidence>
<comment type="similarity">
    <text evidence="1">Belongs to the HipA Ser/Thr kinase family.</text>
</comment>
<dbReference type="RefSeq" id="WP_187084966.1">
    <property type="nucleotide sequence ID" value="NZ_JACORU010000016.1"/>
</dbReference>
<reference evidence="5" key="1">
    <citation type="submission" date="2020-08" db="EMBL/GenBank/DDBJ databases">
        <title>Ramlibacter sp. GTP1 16S ribosomal RNA gene genome sequencing and assembly.</title>
        <authorList>
            <person name="Kang M."/>
        </authorList>
    </citation>
    <scope>NUCLEOTIDE SEQUENCE</scope>
    <source>
        <strain evidence="5">GTP1</strain>
    </source>
</reference>
<proteinExistence type="inferred from homology"/>
<organism evidence="5 6">
    <name type="scientific">Ramlibacter albus</name>
    <dbReference type="NCBI Taxonomy" id="2079448"/>
    <lineage>
        <taxon>Bacteria</taxon>
        <taxon>Pseudomonadati</taxon>
        <taxon>Pseudomonadota</taxon>
        <taxon>Betaproteobacteria</taxon>
        <taxon>Burkholderiales</taxon>
        <taxon>Comamonadaceae</taxon>
        <taxon>Ramlibacter</taxon>
    </lineage>
</organism>
<dbReference type="AlphaFoldDB" id="A0A923ME33"/>
<protein>
    <submittedName>
        <fullName evidence="5">Type II toxin-antitoxin system HipA family toxin</fullName>
    </submittedName>
</protein>
<dbReference type="InterPro" id="IPR012893">
    <property type="entry name" value="HipA-like_C"/>
</dbReference>
<dbReference type="InterPro" id="IPR052028">
    <property type="entry name" value="HipA_Ser/Thr_kinase"/>
</dbReference>
<dbReference type="GO" id="GO:0005829">
    <property type="term" value="C:cytosol"/>
    <property type="evidence" value="ECO:0007669"/>
    <property type="project" value="TreeGrafter"/>
</dbReference>
<evidence type="ECO:0000313" key="5">
    <source>
        <dbReference type="EMBL" id="MBC5768325.1"/>
    </source>
</evidence>
<evidence type="ECO:0000256" key="2">
    <source>
        <dbReference type="ARBA" id="ARBA00022679"/>
    </source>
</evidence>
<keyword evidence="2" id="KW-0808">Transferase</keyword>
<dbReference type="EMBL" id="JACORU010000016">
    <property type="protein sequence ID" value="MBC5768325.1"/>
    <property type="molecule type" value="Genomic_DNA"/>
</dbReference>
<sequence>MTSEVWVWCWLPGDTTPTLAGRFEHTAAKGVHVGRFVYGRSYVANPDAQPLDPIQLLLKPKITYETTALQGFFGPIRDAMPDDWGRFVIDRLHGAQSDLTGYLLKANGDHIGCLGFSASKDTAPAQPWLPGLEIVNAARGVFAGMEEGRPVEPAMQNIVRPNTALGGARPKLTLVHKGKQWIAKFPAREDRGLPIARVECAMLQLAARCGIRAANAQVHEGDVLLVERFDRAQVPSGWRRDAFMSAQSVFFAEPDVQKYAFSGSYPRLARALSKFSEQPRADREELFRRMAFNCCTSNTDDHERNHGFVAADTPGMYVLSPAYDLVPRVHATQRRHQALGVGEEGFVASRGNVLSDCTSFGLSVREATEILDEVQARVREGWRESFGAQGLDDEQVRFWSPCFQELPTEVPT</sequence>
<name>A0A923ME33_9BURK</name>
<comment type="caution">
    <text evidence="5">The sequence shown here is derived from an EMBL/GenBank/DDBJ whole genome shotgun (WGS) entry which is preliminary data.</text>
</comment>
<feature type="domain" description="HipA-like C-terminal" evidence="4">
    <location>
        <begin position="164"/>
        <end position="382"/>
    </location>
</feature>
<evidence type="ECO:0000313" key="6">
    <source>
        <dbReference type="Proteomes" id="UP000596827"/>
    </source>
</evidence>
<dbReference type="Pfam" id="PF07804">
    <property type="entry name" value="HipA_C"/>
    <property type="match status" value="1"/>
</dbReference>
<evidence type="ECO:0000256" key="1">
    <source>
        <dbReference type="ARBA" id="ARBA00010164"/>
    </source>
</evidence>
<evidence type="ECO:0000256" key="3">
    <source>
        <dbReference type="ARBA" id="ARBA00022777"/>
    </source>
</evidence>
<keyword evidence="6" id="KW-1185">Reference proteome</keyword>